<evidence type="ECO:0000256" key="4">
    <source>
        <dbReference type="PROSITE-ProRule" id="PRU00335"/>
    </source>
</evidence>
<evidence type="ECO:0000256" key="2">
    <source>
        <dbReference type="ARBA" id="ARBA00023125"/>
    </source>
</evidence>
<dbReference type="SUPFAM" id="SSF46689">
    <property type="entry name" value="Homeodomain-like"/>
    <property type="match status" value="1"/>
</dbReference>
<feature type="region of interest" description="Disordered" evidence="5">
    <location>
        <begin position="1"/>
        <end position="20"/>
    </location>
</feature>
<dbReference type="Pfam" id="PF16859">
    <property type="entry name" value="TetR_C_11"/>
    <property type="match status" value="1"/>
</dbReference>
<keyword evidence="2 4" id="KW-0238">DNA-binding</keyword>
<dbReference type="Proteomes" id="UP001571476">
    <property type="component" value="Unassembled WGS sequence"/>
</dbReference>
<keyword evidence="8" id="KW-1185">Reference proteome</keyword>
<proteinExistence type="predicted"/>
<gene>
    <name evidence="7" type="ORF">ACEG43_16335</name>
</gene>
<dbReference type="InterPro" id="IPR011075">
    <property type="entry name" value="TetR_C"/>
</dbReference>
<dbReference type="InterPro" id="IPR050109">
    <property type="entry name" value="HTH-type_TetR-like_transc_reg"/>
</dbReference>
<reference evidence="7 8" key="1">
    <citation type="submission" date="2024-08" db="EMBL/GenBank/DDBJ databases">
        <title>Genome sequence of Streptomyces aureus CACIA-1.46HGO.</title>
        <authorList>
            <person name="Evangelista-Martinez Z."/>
        </authorList>
    </citation>
    <scope>NUCLEOTIDE SEQUENCE [LARGE SCALE GENOMIC DNA]</scope>
    <source>
        <strain evidence="7 8">CACIA-1.46HGO</strain>
    </source>
</reference>
<dbReference type="Gene3D" id="1.10.357.10">
    <property type="entry name" value="Tetracycline Repressor, domain 2"/>
    <property type="match status" value="1"/>
</dbReference>
<name>A0ABV4SHD4_9ACTN</name>
<comment type="caution">
    <text evidence="7">The sequence shown here is derived from an EMBL/GenBank/DDBJ whole genome shotgun (WGS) entry which is preliminary data.</text>
</comment>
<feature type="domain" description="HTH tetR-type" evidence="6">
    <location>
        <begin position="19"/>
        <end position="79"/>
    </location>
</feature>
<feature type="DNA-binding region" description="H-T-H motif" evidence="4">
    <location>
        <begin position="42"/>
        <end position="61"/>
    </location>
</feature>
<sequence>MVDERAQGTGRGPGRPREERVTGAALNAVVALIAEQGMGAVTMDAVAARAGVSKPAMYRRWPTKQDLVIAAAESRIGPLSIPDMGDFRAELRTVLTARMEAYRVPGVDRLIAGVIGSAAEAGAERSAYGAYTARGMGETMRILERGIARGDVRPDIDVHAAATLVASSLVFRMVGEHQLPDAQLVDAVVDLVGRAVAATP</sequence>
<dbReference type="InterPro" id="IPR001647">
    <property type="entry name" value="HTH_TetR"/>
</dbReference>
<dbReference type="RefSeq" id="WP_372563069.1">
    <property type="nucleotide sequence ID" value="NZ_JBGOSP010000007.1"/>
</dbReference>
<dbReference type="PRINTS" id="PR00455">
    <property type="entry name" value="HTHTETR"/>
</dbReference>
<evidence type="ECO:0000256" key="5">
    <source>
        <dbReference type="SAM" id="MobiDB-lite"/>
    </source>
</evidence>
<dbReference type="Pfam" id="PF00440">
    <property type="entry name" value="TetR_N"/>
    <property type="match status" value="1"/>
</dbReference>
<protein>
    <submittedName>
        <fullName evidence="7">TetR/AcrR family transcriptional regulator</fullName>
    </submittedName>
</protein>
<dbReference type="InterPro" id="IPR036271">
    <property type="entry name" value="Tet_transcr_reg_TetR-rel_C_sf"/>
</dbReference>
<evidence type="ECO:0000256" key="1">
    <source>
        <dbReference type="ARBA" id="ARBA00023015"/>
    </source>
</evidence>
<evidence type="ECO:0000256" key="3">
    <source>
        <dbReference type="ARBA" id="ARBA00023163"/>
    </source>
</evidence>
<evidence type="ECO:0000313" key="8">
    <source>
        <dbReference type="Proteomes" id="UP001571476"/>
    </source>
</evidence>
<dbReference type="Gene3D" id="1.10.10.60">
    <property type="entry name" value="Homeodomain-like"/>
    <property type="match status" value="1"/>
</dbReference>
<dbReference type="InterPro" id="IPR009057">
    <property type="entry name" value="Homeodomain-like_sf"/>
</dbReference>
<evidence type="ECO:0000259" key="6">
    <source>
        <dbReference type="PROSITE" id="PS50977"/>
    </source>
</evidence>
<dbReference type="PANTHER" id="PTHR30055:SF148">
    <property type="entry name" value="TETR-FAMILY TRANSCRIPTIONAL REGULATOR"/>
    <property type="match status" value="1"/>
</dbReference>
<keyword evidence="3" id="KW-0804">Transcription</keyword>
<dbReference type="EMBL" id="JBGOSP010000007">
    <property type="protein sequence ID" value="MFA3837723.1"/>
    <property type="molecule type" value="Genomic_DNA"/>
</dbReference>
<dbReference type="SUPFAM" id="SSF48498">
    <property type="entry name" value="Tetracyclin repressor-like, C-terminal domain"/>
    <property type="match status" value="1"/>
</dbReference>
<evidence type="ECO:0000313" key="7">
    <source>
        <dbReference type="EMBL" id="MFA3837723.1"/>
    </source>
</evidence>
<organism evidence="7 8">
    <name type="scientific">Streptomyces aureus</name>
    <dbReference type="NCBI Taxonomy" id="193461"/>
    <lineage>
        <taxon>Bacteria</taxon>
        <taxon>Bacillati</taxon>
        <taxon>Actinomycetota</taxon>
        <taxon>Actinomycetes</taxon>
        <taxon>Kitasatosporales</taxon>
        <taxon>Streptomycetaceae</taxon>
        <taxon>Streptomyces</taxon>
    </lineage>
</organism>
<dbReference type="PROSITE" id="PS50977">
    <property type="entry name" value="HTH_TETR_2"/>
    <property type="match status" value="1"/>
</dbReference>
<accession>A0ABV4SHD4</accession>
<keyword evidence="1" id="KW-0805">Transcription regulation</keyword>
<dbReference type="InterPro" id="IPR023772">
    <property type="entry name" value="DNA-bd_HTH_TetR-type_CS"/>
</dbReference>
<dbReference type="PROSITE" id="PS01081">
    <property type="entry name" value="HTH_TETR_1"/>
    <property type="match status" value="1"/>
</dbReference>
<dbReference type="PANTHER" id="PTHR30055">
    <property type="entry name" value="HTH-TYPE TRANSCRIPTIONAL REGULATOR RUTR"/>
    <property type="match status" value="1"/>
</dbReference>